<dbReference type="Pfam" id="PF07238">
    <property type="entry name" value="PilZ"/>
    <property type="match status" value="1"/>
</dbReference>
<reference evidence="2 3" key="1">
    <citation type="submission" date="2016-10" db="EMBL/GenBank/DDBJ databases">
        <title>Paenibacillus species isolates.</title>
        <authorList>
            <person name="Beno S.M."/>
        </authorList>
    </citation>
    <scope>NUCLEOTIDE SEQUENCE [LARGE SCALE GENOMIC DNA]</scope>
    <source>
        <strain evidence="2 3">FSL H7-0744</strain>
    </source>
</reference>
<dbReference type="SUPFAM" id="SSF141371">
    <property type="entry name" value="PilZ domain-like"/>
    <property type="match status" value="1"/>
</dbReference>
<sequence length="125" mass="14446">MKINHRKEPFRYTFKEPVSFNLFIVSINGIPAPAKPVQALMYDISRSGCGLKMPLALRVDSNQIRISLNLVLHEEPLQLEGTLRWGREEADNHYYGVQLDIPEHERDRLPRELRLLAGQSKIIVK</sequence>
<gene>
    <name evidence="2" type="ORF">BSK56_21965</name>
</gene>
<proteinExistence type="predicted"/>
<evidence type="ECO:0000259" key="1">
    <source>
        <dbReference type="Pfam" id="PF07238"/>
    </source>
</evidence>
<protein>
    <submittedName>
        <fullName evidence="2">PilZ domain-containing protein</fullName>
    </submittedName>
</protein>
<dbReference type="RefSeq" id="WP_076112747.1">
    <property type="nucleotide sequence ID" value="NZ_MPTB01000030.1"/>
</dbReference>
<organism evidence="2 3">
    <name type="scientific">Paenibacillus borealis</name>
    <dbReference type="NCBI Taxonomy" id="160799"/>
    <lineage>
        <taxon>Bacteria</taxon>
        <taxon>Bacillati</taxon>
        <taxon>Bacillota</taxon>
        <taxon>Bacilli</taxon>
        <taxon>Bacillales</taxon>
        <taxon>Paenibacillaceae</taxon>
        <taxon>Paenibacillus</taxon>
    </lineage>
</organism>
<keyword evidence="3" id="KW-1185">Reference proteome</keyword>
<dbReference type="Gene3D" id="2.40.10.220">
    <property type="entry name" value="predicted glycosyltransferase like domains"/>
    <property type="match status" value="1"/>
</dbReference>
<name>A0ABX3H2Z1_PAEBO</name>
<dbReference type="InterPro" id="IPR009875">
    <property type="entry name" value="PilZ_domain"/>
</dbReference>
<feature type="domain" description="PilZ" evidence="1">
    <location>
        <begin position="34"/>
        <end position="111"/>
    </location>
</feature>
<dbReference type="EMBL" id="MPTB01000030">
    <property type="protein sequence ID" value="OMD44766.1"/>
    <property type="molecule type" value="Genomic_DNA"/>
</dbReference>
<evidence type="ECO:0000313" key="3">
    <source>
        <dbReference type="Proteomes" id="UP000187412"/>
    </source>
</evidence>
<evidence type="ECO:0000313" key="2">
    <source>
        <dbReference type="EMBL" id="OMD44766.1"/>
    </source>
</evidence>
<dbReference type="Proteomes" id="UP000187412">
    <property type="component" value="Unassembled WGS sequence"/>
</dbReference>
<comment type="caution">
    <text evidence="2">The sequence shown here is derived from an EMBL/GenBank/DDBJ whole genome shotgun (WGS) entry which is preliminary data.</text>
</comment>
<accession>A0ABX3H2Z1</accession>